<accession>A0A1E5URI5</accession>
<proteinExistence type="predicted"/>
<dbReference type="STRING" id="888268.A0A1E5URI5"/>
<dbReference type="AlphaFoldDB" id="A0A1E5URI5"/>
<reference evidence="2 3" key="1">
    <citation type="submission" date="2016-09" db="EMBL/GenBank/DDBJ databases">
        <title>The draft genome of Dichanthelium oligosanthes: A C3 panicoid grass species.</title>
        <authorList>
            <person name="Studer A.J."/>
            <person name="Schnable J.C."/>
            <person name="Brutnell T.P."/>
        </authorList>
    </citation>
    <scope>NUCLEOTIDE SEQUENCE [LARGE SCALE GENOMIC DNA]</scope>
    <source>
        <strain evidence="3">cv. Kellogg 1175</strain>
        <tissue evidence="2">Leaf</tissue>
    </source>
</reference>
<sequence length="181" mass="19743">MSTEAAVEARRAVLAVQSVELIVLEPPPPAPLSAASSPRAGSSAATGPSTPHVLGGIVSETGDFHPAEPPHRSAPAARAVARAADFTFSFLPKPSNRWHTSDVRVLLSASASSLEDLVIFDPLHRRYVLIPSIPGDQVASVRHFFDDKQEFEPFLVPAAEEEKESYRPSERYAMFYPNIRW</sequence>
<dbReference type="PANTHER" id="PTHR31264:SF7">
    <property type="entry name" value="F-BOX DOMAIN CONTAINING PROTEIN, EXPRESSED"/>
    <property type="match status" value="1"/>
</dbReference>
<dbReference type="PANTHER" id="PTHR31264">
    <property type="entry name" value="OS07G0554500 PROTEIN-RELATED"/>
    <property type="match status" value="1"/>
</dbReference>
<organism evidence="2 3">
    <name type="scientific">Dichanthelium oligosanthes</name>
    <dbReference type="NCBI Taxonomy" id="888268"/>
    <lineage>
        <taxon>Eukaryota</taxon>
        <taxon>Viridiplantae</taxon>
        <taxon>Streptophyta</taxon>
        <taxon>Embryophyta</taxon>
        <taxon>Tracheophyta</taxon>
        <taxon>Spermatophyta</taxon>
        <taxon>Magnoliopsida</taxon>
        <taxon>Liliopsida</taxon>
        <taxon>Poales</taxon>
        <taxon>Poaceae</taxon>
        <taxon>PACMAD clade</taxon>
        <taxon>Panicoideae</taxon>
        <taxon>Panicodae</taxon>
        <taxon>Paniceae</taxon>
        <taxon>Dichantheliinae</taxon>
        <taxon>Dichanthelium</taxon>
    </lineage>
</organism>
<evidence type="ECO:0000313" key="2">
    <source>
        <dbReference type="EMBL" id="OEL15473.1"/>
    </source>
</evidence>
<dbReference type="Proteomes" id="UP000095767">
    <property type="component" value="Unassembled WGS sequence"/>
</dbReference>
<feature type="compositionally biased region" description="Low complexity" evidence="1">
    <location>
        <begin position="32"/>
        <end position="51"/>
    </location>
</feature>
<keyword evidence="3" id="KW-1185">Reference proteome</keyword>
<feature type="region of interest" description="Disordered" evidence="1">
    <location>
        <begin position="30"/>
        <end position="51"/>
    </location>
</feature>
<name>A0A1E5URI5_9POAL</name>
<comment type="caution">
    <text evidence="2">The sequence shown here is derived from an EMBL/GenBank/DDBJ whole genome shotgun (WGS) entry which is preliminary data.</text>
</comment>
<protein>
    <submittedName>
        <fullName evidence="2">Uncharacterized protein</fullName>
    </submittedName>
</protein>
<dbReference type="EMBL" id="LWDX02066771">
    <property type="protein sequence ID" value="OEL15473.1"/>
    <property type="molecule type" value="Genomic_DNA"/>
</dbReference>
<gene>
    <name evidence="2" type="ORF">BAE44_0023509</name>
</gene>
<evidence type="ECO:0000256" key="1">
    <source>
        <dbReference type="SAM" id="MobiDB-lite"/>
    </source>
</evidence>
<evidence type="ECO:0000313" key="3">
    <source>
        <dbReference type="Proteomes" id="UP000095767"/>
    </source>
</evidence>
<dbReference type="OrthoDB" id="690492at2759"/>